<sequence>MPTAEVPMKQGLGYEPCTFMTVEKDFGTPDDFREMINESHRHGLAVLIDQVLTLNSSKSRSPWYNSQI</sequence>
<name>A0A9D3AYZ7_9FIRM</name>
<keyword evidence="2" id="KW-0808">Transferase</keyword>
<dbReference type="GO" id="GO:0005975">
    <property type="term" value="P:carbohydrate metabolic process"/>
    <property type="evidence" value="ECO:0007669"/>
    <property type="project" value="InterPro"/>
</dbReference>
<dbReference type="EMBL" id="LSRS01000003">
    <property type="protein sequence ID" value="KAF1085334.1"/>
    <property type="molecule type" value="Genomic_DNA"/>
</dbReference>
<dbReference type="Proteomes" id="UP000798488">
    <property type="component" value="Unassembled WGS sequence"/>
</dbReference>
<gene>
    <name evidence="2" type="primary">glgB</name>
    <name evidence="2" type="ORF">SPSYN_01470</name>
</gene>
<protein>
    <submittedName>
        <fullName evidence="2">1,4-alpha-glucan branching enzyme GlgB</fullName>
        <ecNumber evidence="2">2.4.1.18</ecNumber>
    </submittedName>
</protein>
<dbReference type="InterPro" id="IPR017853">
    <property type="entry name" value="GH"/>
</dbReference>
<dbReference type="AlphaFoldDB" id="A0A9D3AYZ7"/>
<proteinExistence type="predicted"/>
<dbReference type="Pfam" id="PF00128">
    <property type="entry name" value="Alpha-amylase"/>
    <property type="match status" value="1"/>
</dbReference>
<dbReference type="SUPFAM" id="SSF51445">
    <property type="entry name" value="(Trans)glycosidases"/>
    <property type="match status" value="1"/>
</dbReference>
<reference evidence="2" key="1">
    <citation type="submission" date="2016-02" db="EMBL/GenBank/DDBJ databases">
        <title>Draft Genome Sequence of Sporotomaculum syntrophicum Strain FB, a Syntrophic Benzoate Degrader.</title>
        <authorList>
            <person name="Nobu M.K."/>
            <person name="Narihiro T."/>
            <person name="Qiu Y.-L."/>
            <person name="Ohashi A."/>
            <person name="Liu W.-T."/>
            <person name="Yuji S."/>
        </authorList>
    </citation>
    <scope>NUCLEOTIDE SEQUENCE</scope>
    <source>
        <strain evidence="2">FB</strain>
    </source>
</reference>
<evidence type="ECO:0000259" key="1">
    <source>
        <dbReference type="Pfam" id="PF00128"/>
    </source>
</evidence>
<keyword evidence="2" id="KW-0328">Glycosyltransferase</keyword>
<comment type="caution">
    <text evidence="2">The sequence shown here is derived from an EMBL/GenBank/DDBJ whole genome shotgun (WGS) entry which is preliminary data.</text>
</comment>
<feature type="domain" description="Glycosyl hydrolase family 13 catalytic" evidence="1">
    <location>
        <begin position="6"/>
        <end position="56"/>
    </location>
</feature>
<dbReference type="EC" id="2.4.1.18" evidence="2"/>
<dbReference type="GO" id="GO:0003844">
    <property type="term" value="F:1,4-alpha-glucan branching enzyme activity"/>
    <property type="evidence" value="ECO:0007669"/>
    <property type="project" value="UniProtKB-EC"/>
</dbReference>
<organism evidence="2 3">
    <name type="scientific">Sporotomaculum syntrophicum</name>
    <dbReference type="NCBI Taxonomy" id="182264"/>
    <lineage>
        <taxon>Bacteria</taxon>
        <taxon>Bacillati</taxon>
        <taxon>Bacillota</taxon>
        <taxon>Clostridia</taxon>
        <taxon>Eubacteriales</taxon>
        <taxon>Desulfallaceae</taxon>
        <taxon>Sporotomaculum</taxon>
    </lineage>
</organism>
<accession>A0A9D3AYZ7</accession>
<evidence type="ECO:0000313" key="3">
    <source>
        <dbReference type="Proteomes" id="UP000798488"/>
    </source>
</evidence>
<evidence type="ECO:0000313" key="2">
    <source>
        <dbReference type="EMBL" id="KAF1085334.1"/>
    </source>
</evidence>
<dbReference type="Gene3D" id="3.20.20.80">
    <property type="entry name" value="Glycosidases"/>
    <property type="match status" value="1"/>
</dbReference>
<keyword evidence="3" id="KW-1185">Reference proteome</keyword>
<dbReference type="InterPro" id="IPR006047">
    <property type="entry name" value="GH13_cat_dom"/>
</dbReference>
<dbReference type="PANTHER" id="PTHR43651">
    <property type="entry name" value="1,4-ALPHA-GLUCAN-BRANCHING ENZYME"/>
    <property type="match status" value="1"/>
</dbReference>